<dbReference type="PROSITE" id="PS50949">
    <property type="entry name" value="HTH_GNTR"/>
    <property type="match status" value="1"/>
</dbReference>
<evidence type="ECO:0000313" key="6">
    <source>
        <dbReference type="Proteomes" id="UP000064189"/>
    </source>
</evidence>
<dbReference type="AlphaFoldDB" id="A0A109MYG2"/>
<dbReference type="InterPro" id="IPR036390">
    <property type="entry name" value="WH_DNA-bd_sf"/>
</dbReference>
<dbReference type="InterPro" id="IPR011711">
    <property type="entry name" value="GntR_C"/>
</dbReference>
<dbReference type="InterPro" id="IPR000524">
    <property type="entry name" value="Tscrpt_reg_HTH_GntR"/>
</dbReference>
<keyword evidence="6" id="KW-1185">Reference proteome</keyword>
<sequence length="243" mass="27540">MVYKKIKPKKIYEVVSDELYEMIRSGTLKPGEQLDSIQQLAENFQVGRPAIREALSALSSMGLIEIKQGEGTFVKTFDPAIMNHPLTAALLMDQDNIKHLLEVRKILESGTAEVAAKKRTNDNLTELKKRLSHMKNVSDDEELSDKADIAFHVAVANASQNELLISLMNHVSELMTEKMRDIRRYALYSEEMSLNQLYQQHARIYEAIVDQDEAGARDAMLFHLQSVEESLDGVIKKNQQGNH</sequence>
<dbReference type="SUPFAM" id="SSF46785">
    <property type="entry name" value="Winged helix' DNA-binding domain"/>
    <property type="match status" value="1"/>
</dbReference>
<dbReference type="CDD" id="cd07377">
    <property type="entry name" value="WHTH_GntR"/>
    <property type="match status" value="1"/>
</dbReference>
<dbReference type="InterPro" id="IPR008920">
    <property type="entry name" value="TF_FadR/GntR_C"/>
</dbReference>
<dbReference type="PANTHER" id="PTHR43537">
    <property type="entry name" value="TRANSCRIPTIONAL REGULATOR, GNTR FAMILY"/>
    <property type="match status" value="1"/>
</dbReference>
<dbReference type="RefSeq" id="WP_061142193.1">
    <property type="nucleotide sequence ID" value="NZ_LNNH01000019.1"/>
</dbReference>
<keyword evidence="3" id="KW-0804">Transcription</keyword>
<evidence type="ECO:0000256" key="3">
    <source>
        <dbReference type="ARBA" id="ARBA00023163"/>
    </source>
</evidence>
<gene>
    <name evidence="5" type="ORF">AS888_06145</name>
</gene>
<dbReference type="GO" id="GO:0003677">
    <property type="term" value="F:DNA binding"/>
    <property type="evidence" value="ECO:0007669"/>
    <property type="project" value="UniProtKB-KW"/>
</dbReference>
<proteinExistence type="predicted"/>
<comment type="caution">
    <text evidence="5">The sequence shown here is derived from an EMBL/GenBank/DDBJ whole genome shotgun (WGS) entry which is preliminary data.</text>
</comment>
<dbReference type="EMBL" id="LNNH01000019">
    <property type="protein sequence ID" value="KWW20001.1"/>
    <property type="molecule type" value="Genomic_DNA"/>
</dbReference>
<dbReference type="Pfam" id="PF07729">
    <property type="entry name" value="FCD"/>
    <property type="match status" value="1"/>
</dbReference>
<accession>A0A109MYG2</accession>
<feature type="domain" description="HTH gntR-type" evidence="4">
    <location>
        <begin position="9"/>
        <end position="77"/>
    </location>
</feature>
<dbReference type="InterPro" id="IPR036388">
    <property type="entry name" value="WH-like_DNA-bd_sf"/>
</dbReference>
<keyword evidence="1" id="KW-0805">Transcription regulation</keyword>
<dbReference type="Gene3D" id="1.20.120.530">
    <property type="entry name" value="GntR ligand-binding domain-like"/>
    <property type="match status" value="1"/>
</dbReference>
<dbReference type="Proteomes" id="UP000064189">
    <property type="component" value="Unassembled WGS sequence"/>
</dbReference>
<dbReference type="SMART" id="SM00345">
    <property type="entry name" value="HTH_GNTR"/>
    <property type="match status" value="1"/>
</dbReference>
<organism evidence="5 6">
    <name type="scientific">Peribacillus simplex</name>
    <dbReference type="NCBI Taxonomy" id="1478"/>
    <lineage>
        <taxon>Bacteria</taxon>
        <taxon>Bacillati</taxon>
        <taxon>Bacillota</taxon>
        <taxon>Bacilli</taxon>
        <taxon>Bacillales</taxon>
        <taxon>Bacillaceae</taxon>
        <taxon>Peribacillus</taxon>
    </lineage>
</organism>
<evidence type="ECO:0000313" key="5">
    <source>
        <dbReference type="EMBL" id="KWW20001.1"/>
    </source>
</evidence>
<dbReference type="SUPFAM" id="SSF48008">
    <property type="entry name" value="GntR ligand-binding domain-like"/>
    <property type="match status" value="1"/>
</dbReference>
<reference evidence="5 6" key="1">
    <citation type="submission" date="2015-11" db="EMBL/GenBank/DDBJ databases">
        <title>Genome Sequence of Bacillus simplex strain VanAntwerpen2.</title>
        <authorList>
            <person name="Couger M.B."/>
        </authorList>
    </citation>
    <scope>NUCLEOTIDE SEQUENCE [LARGE SCALE GENOMIC DNA]</scope>
    <source>
        <strain evidence="5 6">VanAntwerpen02</strain>
    </source>
</reference>
<keyword evidence="2" id="KW-0238">DNA-binding</keyword>
<evidence type="ECO:0000256" key="2">
    <source>
        <dbReference type="ARBA" id="ARBA00023125"/>
    </source>
</evidence>
<dbReference type="PRINTS" id="PR00035">
    <property type="entry name" value="HTHGNTR"/>
</dbReference>
<dbReference type="SMART" id="SM00895">
    <property type="entry name" value="FCD"/>
    <property type="match status" value="1"/>
</dbReference>
<evidence type="ECO:0000256" key="1">
    <source>
        <dbReference type="ARBA" id="ARBA00023015"/>
    </source>
</evidence>
<name>A0A109MYG2_9BACI</name>
<dbReference type="Pfam" id="PF00392">
    <property type="entry name" value="GntR"/>
    <property type="match status" value="1"/>
</dbReference>
<protein>
    <recommendedName>
        <fullName evidence="4">HTH gntR-type domain-containing protein</fullName>
    </recommendedName>
</protein>
<dbReference type="GO" id="GO:0003700">
    <property type="term" value="F:DNA-binding transcription factor activity"/>
    <property type="evidence" value="ECO:0007669"/>
    <property type="project" value="InterPro"/>
</dbReference>
<dbReference type="PANTHER" id="PTHR43537:SF5">
    <property type="entry name" value="UXU OPERON TRANSCRIPTIONAL REGULATOR"/>
    <property type="match status" value="1"/>
</dbReference>
<dbReference type="Gene3D" id="1.10.10.10">
    <property type="entry name" value="Winged helix-like DNA-binding domain superfamily/Winged helix DNA-binding domain"/>
    <property type="match status" value="1"/>
</dbReference>
<evidence type="ECO:0000259" key="4">
    <source>
        <dbReference type="PROSITE" id="PS50949"/>
    </source>
</evidence>